<comment type="caution">
    <text evidence="1">The sequence shown here is derived from an EMBL/GenBank/DDBJ whole genome shotgun (WGS) entry which is preliminary data.</text>
</comment>
<evidence type="ECO:0008006" key="3">
    <source>
        <dbReference type="Google" id="ProtNLM"/>
    </source>
</evidence>
<sequence>MDKSIPNLIAQSNLYDQFDNQINQVSDQIAVLERDIKNTFQGSLPQPLPQEIFRAIKDISHRFSSLAVF</sequence>
<dbReference type="Proteomes" id="UP000030023">
    <property type="component" value="Unassembled WGS sequence"/>
</dbReference>
<reference evidence="1 2" key="1">
    <citation type="journal article" date="2014" name="Antonie Van Leeuwenhoek">
        <title>Oenococcus alcoholitolerans sp. nov., a lactic acid bacteria isolated from cachaca and ethanol fermentation processes.</title>
        <authorList>
            <person name="Badotti F."/>
            <person name="Moreira A.P."/>
            <person name="Tonon L.A."/>
            <person name="de Lucena B.T."/>
            <person name="Gomes Fde C."/>
            <person name="Kruger R."/>
            <person name="Thompson C.C."/>
            <person name="de Morais M.A.Jr."/>
            <person name="Rosa C.A."/>
            <person name="Thompson F.L."/>
        </authorList>
    </citation>
    <scope>NUCLEOTIDE SEQUENCE [LARGE SCALE GENOMIC DNA]</scope>
    <source>
        <strain evidence="1 2">UFRJ-M7.2.18</strain>
    </source>
</reference>
<evidence type="ECO:0000313" key="1">
    <source>
        <dbReference type="EMBL" id="KGO31561.1"/>
    </source>
</evidence>
<keyword evidence="2" id="KW-1185">Reference proteome</keyword>
<gene>
    <name evidence="1" type="ORF">Q757_06490</name>
</gene>
<protein>
    <recommendedName>
        <fullName evidence="3">LXG domain-containing protein</fullName>
    </recommendedName>
</protein>
<proteinExistence type="predicted"/>
<evidence type="ECO:0000313" key="2">
    <source>
        <dbReference type="Proteomes" id="UP000030023"/>
    </source>
</evidence>
<organism evidence="1 2">
    <name type="scientific">Oenococcus alcoholitolerans</name>
    <dbReference type="NCBI Taxonomy" id="931074"/>
    <lineage>
        <taxon>Bacteria</taxon>
        <taxon>Bacillati</taxon>
        <taxon>Bacillota</taxon>
        <taxon>Bacilli</taxon>
        <taxon>Lactobacillales</taxon>
        <taxon>Lactobacillaceae</taxon>
        <taxon>Oenococcus</taxon>
    </lineage>
</organism>
<dbReference type="EMBL" id="AXCV01000304">
    <property type="protein sequence ID" value="KGO31561.1"/>
    <property type="molecule type" value="Genomic_DNA"/>
</dbReference>
<accession>A0ABR4XQA5</accession>
<name>A0ABR4XQA5_9LACO</name>